<dbReference type="Gene3D" id="3.10.310.10">
    <property type="entry name" value="Diaminopimelate Epimerase, Chain A, domain 1"/>
    <property type="match status" value="2"/>
</dbReference>
<protein>
    <submittedName>
        <fullName evidence="3">Uncharacterized protein</fullName>
    </submittedName>
</protein>
<dbReference type="SUPFAM" id="SSF54506">
    <property type="entry name" value="Diaminopimelate epimerase-like"/>
    <property type="match status" value="1"/>
</dbReference>
<evidence type="ECO:0000313" key="3">
    <source>
        <dbReference type="EMBL" id="CAK9873831.1"/>
    </source>
</evidence>
<evidence type="ECO:0000313" key="4">
    <source>
        <dbReference type="Proteomes" id="UP001497522"/>
    </source>
</evidence>
<accession>A0ABP1BEN3</accession>
<keyword evidence="2" id="KW-0413">Isomerase</keyword>
<comment type="similarity">
    <text evidence="1">Belongs to the PhzF family.</text>
</comment>
<dbReference type="PANTHER" id="PTHR13774:SF17">
    <property type="entry name" value="PHENAZINE BIOSYNTHESIS-LIKE DOMAIN-CONTAINING PROTEIN"/>
    <property type="match status" value="1"/>
</dbReference>
<evidence type="ECO:0000256" key="2">
    <source>
        <dbReference type="ARBA" id="ARBA00023235"/>
    </source>
</evidence>
<evidence type="ECO:0000256" key="1">
    <source>
        <dbReference type="ARBA" id="ARBA00008270"/>
    </source>
</evidence>
<sequence>MPSEKNIRNRVMEEVMQRMTDVDLKEAAQKYDLEEELFAEIDYAQIDAFTDHAFGGNSATVCYLPYEKNDRWLQLIAREFNLSETAFLVKRQNTTARSKDAQKERLLEVDDESGKTLKDVQQQKKGIAVEEENEFDLRWFTPTVEVELPSSADVERVKPQFHKMMDFHGRGGVIITALAPEDSEYDFVSRFFCPKGGISEVLHRERSLTLTLNTAVALRALSVSELCRNLSTPTAARR</sequence>
<dbReference type="PANTHER" id="PTHR13774">
    <property type="entry name" value="PHENAZINE BIOSYNTHESIS PROTEIN"/>
    <property type="match status" value="1"/>
</dbReference>
<proteinExistence type="inferred from homology"/>
<dbReference type="Proteomes" id="UP001497522">
    <property type="component" value="Chromosome 3"/>
</dbReference>
<keyword evidence="4" id="KW-1185">Reference proteome</keyword>
<reference evidence="3" key="1">
    <citation type="submission" date="2024-03" db="EMBL/GenBank/DDBJ databases">
        <authorList>
            <consortium name="ELIXIR-Norway"/>
            <consortium name="Elixir Norway"/>
        </authorList>
    </citation>
    <scope>NUCLEOTIDE SEQUENCE</scope>
</reference>
<dbReference type="InterPro" id="IPR003719">
    <property type="entry name" value="Phenazine_PhzF-like"/>
</dbReference>
<gene>
    <name evidence="3" type="ORF">CSSPJE1EN2_LOCUS16303</name>
</gene>
<organism evidence="3 4">
    <name type="scientific">Sphagnum jensenii</name>
    <dbReference type="NCBI Taxonomy" id="128206"/>
    <lineage>
        <taxon>Eukaryota</taxon>
        <taxon>Viridiplantae</taxon>
        <taxon>Streptophyta</taxon>
        <taxon>Embryophyta</taxon>
        <taxon>Bryophyta</taxon>
        <taxon>Sphagnophytina</taxon>
        <taxon>Sphagnopsida</taxon>
        <taxon>Sphagnales</taxon>
        <taxon>Sphagnaceae</taxon>
        <taxon>Sphagnum</taxon>
    </lineage>
</organism>
<dbReference type="Pfam" id="PF02567">
    <property type="entry name" value="PhzC-PhzF"/>
    <property type="match status" value="2"/>
</dbReference>
<dbReference type="EMBL" id="OZ023704">
    <property type="protein sequence ID" value="CAK9873831.1"/>
    <property type="molecule type" value="Genomic_DNA"/>
</dbReference>
<name>A0ABP1BEN3_9BRYO</name>